<sequence>MKLRTSFILWFVVPVTCLLALSNVIYYYTTKQMLMNNHYNEVESISSSIKIYLEHSQRSVDYAEKLLAQNLRLAAMLAQSKLPPRLEQVSNKELTELSKELRVSDITLFQRKGDDIVAMRSSNPTQRNISSKQFADFWFLAFNQLLDGKNVSISEGYKLPHYWSGPVDVSSSDPTVLHKFGYYHDGQTDYMINPYYRQEDMEEYVTLASYMDMIERLQKEKPFLIEITGFNAERIGKGIYEVKQNNRLIIPYPKRQIYFGQYTMRSSDDVEMVGQAHREKKTISYQASVQGSDVIKSFVPIETGVPLVVGLVSDYSYIQNELDRQSERLLTISVVSFLMLGAFVLVLIRRSKLAAAVISAEKIYLENMNSLFTAIRGLNHDVGNIVNAIHAHVQKKEYDELEKVTQAWVKEVVEIQDVVVIRHPTLSAIVQFAFSSAIKQKVKLEHDIAVTGDLKLNGEKSLDLIRIATNLISNAFDETVKLPAEQRLVQVSAWTAGRLLYFKVSNRGRRIGDEELPGLLSAGYSTKLKHEGLGLQVVKELVQKYKGQLWVEDFESAGATFMFKIHI</sequence>
<dbReference type="Pfam" id="PF02518">
    <property type="entry name" value="HATPase_c"/>
    <property type="match status" value="1"/>
</dbReference>
<evidence type="ECO:0000256" key="5">
    <source>
        <dbReference type="ARBA" id="ARBA00022840"/>
    </source>
</evidence>
<organism evidence="9 10">
    <name type="scientific">Paenibacillus tyrfis</name>
    <dbReference type="NCBI Taxonomy" id="1501230"/>
    <lineage>
        <taxon>Bacteria</taxon>
        <taxon>Bacillati</taxon>
        <taxon>Bacillota</taxon>
        <taxon>Bacilli</taxon>
        <taxon>Bacillales</taxon>
        <taxon>Paenibacillaceae</taxon>
        <taxon>Paenibacillus</taxon>
    </lineage>
</organism>
<keyword evidence="7" id="KW-0812">Transmembrane</keyword>
<keyword evidence="7" id="KW-1133">Transmembrane helix</keyword>
<keyword evidence="7" id="KW-0472">Membrane</keyword>
<keyword evidence="3" id="KW-0547">Nucleotide-binding</keyword>
<protein>
    <recommendedName>
        <fullName evidence="8">Histidine kinase domain-containing protein</fullName>
    </recommendedName>
</protein>
<dbReference type="GO" id="GO:0005524">
    <property type="term" value="F:ATP binding"/>
    <property type="evidence" value="ECO:0007669"/>
    <property type="project" value="UniProtKB-KW"/>
</dbReference>
<feature type="transmembrane region" description="Helical" evidence="7">
    <location>
        <begin position="7"/>
        <end position="28"/>
    </location>
</feature>
<evidence type="ECO:0000256" key="2">
    <source>
        <dbReference type="ARBA" id="ARBA00022679"/>
    </source>
</evidence>
<dbReference type="SUPFAM" id="SSF55874">
    <property type="entry name" value="ATPase domain of HSP90 chaperone/DNA topoisomerase II/histidine kinase"/>
    <property type="match status" value="1"/>
</dbReference>
<dbReference type="PANTHER" id="PTHR43547">
    <property type="entry name" value="TWO-COMPONENT HISTIDINE KINASE"/>
    <property type="match status" value="1"/>
</dbReference>
<feature type="transmembrane region" description="Helical" evidence="7">
    <location>
        <begin position="329"/>
        <end position="348"/>
    </location>
</feature>
<dbReference type="Proteomes" id="UP000028123">
    <property type="component" value="Unassembled WGS sequence"/>
</dbReference>
<keyword evidence="1" id="KW-0597">Phosphoprotein</keyword>
<dbReference type="InterPro" id="IPR036890">
    <property type="entry name" value="HATPase_C_sf"/>
</dbReference>
<keyword evidence="4" id="KW-0418">Kinase</keyword>
<dbReference type="OrthoDB" id="1634477at2"/>
<dbReference type="InterPro" id="IPR005467">
    <property type="entry name" value="His_kinase_dom"/>
</dbReference>
<evidence type="ECO:0000256" key="1">
    <source>
        <dbReference type="ARBA" id="ARBA00022553"/>
    </source>
</evidence>
<dbReference type="RefSeq" id="WP_036679580.1">
    <property type="nucleotide sequence ID" value="NZ_JNVM01000006.1"/>
</dbReference>
<dbReference type="SMART" id="SM00387">
    <property type="entry name" value="HATPase_c"/>
    <property type="match status" value="1"/>
</dbReference>
<evidence type="ECO:0000256" key="4">
    <source>
        <dbReference type="ARBA" id="ARBA00022777"/>
    </source>
</evidence>
<evidence type="ECO:0000313" key="10">
    <source>
        <dbReference type="Proteomes" id="UP000028123"/>
    </source>
</evidence>
<evidence type="ECO:0000259" key="8">
    <source>
        <dbReference type="PROSITE" id="PS50109"/>
    </source>
</evidence>
<proteinExistence type="predicted"/>
<evidence type="ECO:0000256" key="6">
    <source>
        <dbReference type="ARBA" id="ARBA00023012"/>
    </source>
</evidence>
<keyword evidence="5" id="KW-0067">ATP-binding</keyword>
<comment type="caution">
    <text evidence="9">The sequence shown here is derived from an EMBL/GenBank/DDBJ whole genome shotgun (WGS) entry which is preliminary data.</text>
</comment>
<feature type="domain" description="Histidine kinase" evidence="8">
    <location>
        <begin position="377"/>
        <end position="567"/>
    </location>
</feature>
<dbReference type="PANTHER" id="PTHR43547:SF2">
    <property type="entry name" value="HYBRID SIGNAL TRANSDUCTION HISTIDINE KINASE C"/>
    <property type="match status" value="1"/>
</dbReference>
<evidence type="ECO:0000313" key="9">
    <source>
        <dbReference type="EMBL" id="KEQ26666.1"/>
    </source>
</evidence>
<dbReference type="PROSITE" id="PS50109">
    <property type="entry name" value="HIS_KIN"/>
    <property type="match status" value="1"/>
</dbReference>
<keyword evidence="2" id="KW-0808">Transferase</keyword>
<gene>
    <name evidence="9" type="ORF">ET33_33030</name>
</gene>
<dbReference type="Gene3D" id="3.30.565.10">
    <property type="entry name" value="Histidine kinase-like ATPase, C-terminal domain"/>
    <property type="match status" value="1"/>
</dbReference>
<dbReference type="EMBL" id="JNVM01000006">
    <property type="protein sequence ID" value="KEQ26666.1"/>
    <property type="molecule type" value="Genomic_DNA"/>
</dbReference>
<reference evidence="9 10" key="1">
    <citation type="submission" date="2014-06" db="EMBL/GenBank/DDBJ databases">
        <title>Draft genome sequence of Paenibacillus sp. MSt1.</title>
        <authorList>
            <person name="Aw Y.K."/>
            <person name="Ong K.S."/>
            <person name="Gan H.M."/>
            <person name="Lee S.M."/>
        </authorList>
    </citation>
    <scope>NUCLEOTIDE SEQUENCE [LARGE SCALE GENOMIC DNA]</scope>
    <source>
        <strain evidence="9 10">MSt1</strain>
    </source>
</reference>
<dbReference type="GO" id="GO:0000155">
    <property type="term" value="F:phosphorelay sensor kinase activity"/>
    <property type="evidence" value="ECO:0007669"/>
    <property type="project" value="TreeGrafter"/>
</dbReference>
<name>A0A081P7J3_9BACL</name>
<evidence type="ECO:0000256" key="7">
    <source>
        <dbReference type="SAM" id="Phobius"/>
    </source>
</evidence>
<keyword evidence="6" id="KW-0902">Two-component regulatory system</keyword>
<accession>A0A081P7J3</accession>
<dbReference type="InterPro" id="IPR003594">
    <property type="entry name" value="HATPase_dom"/>
</dbReference>
<dbReference type="AlphaFoldDB" id="A0A081P7J3"/>
<keyword evidence="10" id="KW-1185">Reference proteome</keyword>
<evidence type="ECO:0000256" key="3">
    <source>
        <dbReference type="ARBA" id="ARBA00022741"/>
    </source>
</evidence>
<dbReference type="eggNOG" id="COG3290">
    <property type="taxonomic scope" value="Bacteria"/>
</dbReference>